<dbReference type="EMBL" id="CP061035">
    <property type="protein sequence ID" value="QQV75999.1"/>
    <property type="molecule type" value="Genomic_DNA"/>
</dbReference>
<reference evidence="2" key="1">
    <citation type="submission" date="2020-09" db="EMBL/GenBank/DDBJ databases">
        <title>Sphingomonas sp., a new species isolated from pork steak.</title>
        <authorList>
            <person name="Heidler von Heilborn D."/>
        </authorList>
    </citation>
    <scope>NUCLEOTIDE SEQUENCE [LARGE SCALE GENOMIC DNA]</scope>
</reference>
<keyword evidence="2" id="KW-1185">Reference proteome</keyword>
<organism evidence="1 2">
    <name type="scientific">Sphingomonas aliaeris</name>
    <dbReference type="NCBI Taxonomy" id="2759526"/>
    <lineage>
        <taxon>Bacteria</taxon>
        <taxon>Pseudomonadati</taxon>
        <taxon>Pseudomonadota</taxon>
        <taxon>Alphaproteobacteria</taxon>
        <taxon>Sphingomonadales</taxon>
        <taxon>Sphingomonadaceae</taxon>
        <taxon>Sphingomonas</taxon>
    </lineage>
</organism>
<dbReference type="KEGG" id="sari:H5J25_10460"/>
<sequence>MNQSASPVRISLTCTIADAGLLWARAASIAADAFAMSLDDIVETIGPREDPEPDACAAILFDGLVRTMMEGDPNCNIVASTKTTPRARS</sequence>
<dbReference type="AlphaFoldDB" id="A0A974S2Y0"/>
<evidence type="ECO:0000313" key="1">
    <source>
        <dbReference type="EMBL" id="QQV75999.1"/>
    </source>
</evidence>
<accession>A0A974S2Y0</accession>
<gene>
    <name evidence="1" type="ORF">H5J25_10460</name>
</gene>
<protein>
    <submittedName>
        <fullName evidence="1">Uncharacterized protein</fullName>
    </submittedName>
</protein>
<name>A0A974S2Y0_9SPHN</name>
<dbReference type="RefSeq" id="WP_202090756.1">
    <property type="nucleotide sequence ID" value="NZ_CP061035.1"/>
</dbReference>
<evidence type="ECO:0000313" key="2">
    <source>
        <dbReference type="Proteomes" id="UP000595894"/>
    </source>
</evidence>
<dbReference type="Proteomes" id="UP000595894">
    <property type="component" value="Chromosome"/>
</dbReference>
<proteinExistence type="predicted"/>